<feature type="domain" description="Cupin type-2" evidence="1">
    <location>
        <begin position="41"/>
        <end position="105"/>
    </location>
</feature>
<dbReference type="OrthoDB" id="7507676at2"/>
<dbReference type="STRING" id="315423.SAMN04488020_102125"/>
<dbReference type="InterPro" id="IPR011051">
    <property type="entry name" value="RmlC_Cupin_sf"/>
</dbReference>
<dbReference type="AlphaFoldDB" id="A0A1Y5RZE2"/>
<dbReference type="RefSeq" id="WP_085853163.1">
    <property type="nucleotide sequence ID" value="NZ_FOPF01000002.1"/>
</dbReference>
<reference evidence="2 3" key="1">
    <citation type="submission" date="2017-03" db="EMBL/GenBank/DDBJ databases">
        <authorList>
            <person name="Afonso C.L."/>
            <person name="Miller P.J."/>
            <person name="Scott M.A."/>
            <person name="Spackman E."/>
            <person name="Goraichik I."/>
            <person name="Dimitrov K.M."/>
            <person name="Suarez D.L."/>
            <person name="Swayne D.E."/>
        </authorList>
    </citation>
    <scope>NUCLEOTIDE SEQUENCE [LARGE SCALE GENOMIC DNA]</scope>
    <source>
        <strain evidence="2 3">CECT 7066</strain>
    </source>
</reference>
<evidence type="ECO:0000313" key="3">
    <source>
        <dbReference type="Proteomes" id="UP000193870"/>
    </source>
</evidence>
<organism evidence="2 3">
    <name type="scientific">Palleronia marisminoris</name>
    <dbReference type="NCBI Taxonomy" id="315423"/>
    <lineage>
        <taxon>Bacteria</taxon>
        <taxon>Pseudomonadati</taxon>
        <taxon>Pseudomonadota</taxon>
        <taxon>Alphaproteobacteria</taxon>
        <taxon>Rhodobacterales</taxon>
        <taxon>Roseobacteraceae</taxon>
        <taxon>Palleronia</taxon>
    </lineage>
</organism>
<dbReference type="InterPro" id="IPR014710">
    <property type="entry name" value="RmlC-like_jellyroll"/>
</dbReference>
<keyword evidence="3" id="KW-1185">Reference proteome</keyword>
<evidence type="ECO:0000313" key="2">
    <source>
        <dbReference type="EMBL" id="SLN28823.1"/>
    </source>
</evidence>
<evidence type="ECO:0000259" key="1">
    <source>
        <dbReference type="Pfam" id="PF07883"/>
    </source>
</evidence>
<proteinExistence type="predicted"/>
<dbReference type="InterPro" id="IPR013096">
    <property type="entry name" value="Cupin_2"/>
</dbReference>
<protein>
    <submittedName>
        <fullName evidence="2">Cupin domain protein</fullName>
    </submittedName>
</protein>
<name>A0A1Y5RZE2_9RHOB</name>
<gene>
    <name evidence="2" type="ORF">PAM7066_01155</name>
</gene>
<dbReference type="SUPFAM" id="SSF51182">
    <property type="entry name" value="RmlC-like cupins"/>
    <property type="match status" value="1"/>
</dbReference>
<dbReference type="InterPro" id="IPR047263">
    <property type="entry name" value="HNL-like_cupin"/>
</dbReference>
<dbReference type="Gene3D" id="2.60.120.10">
    <property type="entry name" value="Jelly Rolls"/>
    <property type="match status" value="1"/>
</dbReference>
<accession>A0A1Y5RZE2</accession>
<dbReference type="Pfam" id="PF07883">
    <property type="entry name" value="Cupin_2"/>
    <property type="match status" value="1"/>
</dbReference>
<sequence length="131" mass="14288">MQIHRNEDRAESAANPDWFTGEVTMRPVTSPEGHSALAAAEVRFGPGARTNWHTHPVGQTLVITGGIGWVQRDGEPKMEVRAGDVVLFAPGERHWHGATADDEMTHIAMQEMQNGSAANWAERVSDAEYAG</sequence>
<dbReference type="CDD" id="cd02233">
    <property type="entry name" value="cupin_HNL-like"/>
    <property type="match status" value="1"/>
</dbReference>
<dbReference type="PANTHER" id="PTHR43698:SF1">
    <property type="entry name" value="BLL4564 PROTEIN"/>
    <property type="match status" value="1"/>
</dbReference>
<dbReference type="Proteomes" id="UP000193870">
    <property type="component" value="Unassembled WGS sequence"/>
</dbReference>
<dbReference type="PANTHER" id="PTHR43698">
    <property type="entry name" value="RIBD C-TERMINAL DOMAIN CONTAINING PROTEIN"/>
    <property type="match status" value="1"/>
</dbReference>
<dbReference type="EMBL" id="FWFV01000002">
    <property type="protein sequence ID" value="SLN28823.1"/>
    <property type="molecule type" value="Genomic_DNA"/>
</dbReference>